<dbReference type="RefSeq" id="WP_194846871.1">
    <property type="nucleotide sequence ID" value="NZ_JAAEJV010000001.1"/>
</dbReference>
<reference evidence="1 2" key="1">
    <citation type="submission" date="2020-01" db="EMBL/GenBank/DDBJ databases">
        <title>Draft genome sequence of Cand. Neptunochlamydia vexilliferae K9.</title>
        <authorList>
            <person name="Schulz F."/>
            <person name="Koestlbacher S."/>
            <person name="Wascher F."/>
            <person name="Pizzetti I."/>
            <person name="Horn M."/>
        </authorList>
    </citation>
    <scope>NUCLEOTIDE SEQUENCE [LARGE SCALE GENOMIC DNA]</scope>
    <source>
        <strain evidence="1 2">K9</strain>
    </source>
</reference>
<comment type="caution">
    <text evidence="1">The sequence shown here is derived from an EMBL/GenBank/DDBJ whole genome shotgun (WGS) entry which is preliminary data.</text>
</comment>
<dbReference type="EMBL" id="JAAEJV010000001">
    <property type="protein sequence ID" value="MBF5058603.1"/>
    <property type="molecule type" value="Genomic_DNA"/>
</dbReference>
<name>A0ABS0AWU9_9BACT</name>
<organism evidence="1 2">
    <name type="scientific">Candidatus Neptunichlamydia vexilliferae</name>
    <dbReference type="NCBI Taxonomy" id="1651774"/>
    <lineage>
        <taxon>Bacteria</taxon>
        <taxon>Pseudomonadati</taxon>
        <taxon>Chlamydiota</taxon>
        <taxon>Chlamydiia</taxon>
        <taxon>Parachlamydiales</taxon>
        <taxon>Simkaniaceae</taxon>
        <taxon>Candidatus Neptunichlamydia</taxon>
    </lineage>
</organism>
<evidence type="ECO:0000313" key="1">
    <source>
        <dbReference type="EMBL" id="MBF5058603.1"/>
    </source>
</evidence>
<keyword evidence="2" id="KW-1185">Reference proteome</keyword>
<gene>
    <name evidence="1" type="ORF">NEPTK9_000100</name>
</gene>
<sequence>MSAIPKLKIDLTTSWSPERAYFKEFPSEKEYSSTFRPSKLDIMRVKQWANQSEEAGFNEPLRPNSTKQSIHEYKNWESEAFSASGFYQTKFLPLWEVSEKDRLFTTDISILKDREVFKLAIVAMRAPYISMEKGVFKPPYSAYYNPETKIFELSSANQFYYIGKYERKTTQMTLQRAEVNLPLIENTFGANSWKNTFNRTVTPYQDLPDYSEFLDRERSHIEKFCVEFLIPSKFDRNTGRLKDRKTEFWFSKLNSFSSNSKTYRFYLNKYAPNISGAKFINGHWILFRKQFDIGPRTYTESIKYISSLPKINRYSYRPSFAIEISALFMANFVSTGTVLFPKEKGSTSSHEIFCLDSDFDSYKNEKSHLFVKFSVAEGLSVEWKTFNPTENYYMVPVMPLEN</sequence>
<protein>
    <submittedName>
        <fullName evidence="1">Uncharacterized protein</fullName>
    </submittedName>
</protein>
<dbReference type="Proteomes" id="UP001194714">
    <property type="component" value="Unassembled WGS sequence"/>
</dbReference>
<evidence type="ECO:0000313" key="2">
    <source>
        <dbReference type="Proteomes" id="UP001194714"/>
    </source>
</evidence>
<proteinExistence type="predicted"/>
<accession>A0ABS0AWU9</accession>